<dbReference type="CDD" id="cd09917">
    <property type="entry name" value="F-box_SF"/>
    <property type="match status" value="1"/>
</dbReference>
<evidence type="ECO:0000313" key="1">
    <source>
        <dbReference type="EMBL" id="KAG0256539.1"/>
    </source>
</evidence>
<evidence type="ECO:0008006" key="3">
    <source>
        <dbReference type="Google" id="ProtNLM"/>
    </source>
</evidence>
<organism evidence="1 2">
    <name type="scientific">Actinomortierella ambigua</name>
    <dbReference type="NCBI Taxonomy" id="1343610"/>
    <lineage>
        <taxon>Eukaryota</taxon>
        <taxon>Fungi</taxon>
        <taxon>Fungi incertae sedis</taxon>
        <taxon>Mucoromycota</taxon>
        <taxon>Mortierellomycotina</taxon>
        <taxon>Mortierellomycetes</taxon>
        <taxon>Mortierellales</taxon>
        <taxon>Mortierellaceae</taxon>
        <taxon>Actinomortierella</taxon>
    </lineage>
</organism>
<accession>A0A9P6Q020</accession>
<dbReference type="InterPro" id="IPR036047">
    <property type="entry name" value="F-box-like_dom_sf"/>
</dbReference>
<dbReference type="SUPFAM" id="SSF81383">
    <property type="entry name" value="F-box domain"/>
    <property type="match status" value="1"/>
</dbReference>
<gene>
    <name evidence="1" type="ORF">DFQ27_005680</name>
</gene>
<comment type="caution">
    <text evidence="1">The sequence shown here is derived from an EMBL/GenBank/DDBJ whole genome shotgun (WGS) entry which is preliminary data.</text>
</comment>
<dbReference type="OrthoDB" id="10681250at2759"/>
<keyword evidence="2" id="KW-1185">Reference proteome</keyword>
<sequence length="644" mass="73370">MLPLATQGSSLQQFFSHLNHQFGGIPLPIEVLEQVLIHVPFKDIHCQLCVCKLWARASIKSLHQHATSKGVLNDYSGGQYVRQFRAHKHSIRSIDWDKGLLSLLRFLELVPDVQLDEAQSPLNEHPFAFLNIGSHQHMHRPELDDINLVSLTPSSFTHQMCSLKLDGLRSFFFPRTQDTTFLTPKQQMTSLLCLFPRLDQLSLLSPLRSQSFGTDTESITVEALWAIKDELCSQRNHLPRWQLLDLTMHVSLLAIMDERWFFEKSWYLKRLRLQLDVNATYFIRLPNSPMGFEYLKSLAYLLMECCPNLEEVRIEATESRMAEYHWILPVGEPRPQCKNTDAPSGQTLDDWVPLHGSPQLNIVQYRNAWGDLVDYHLVHPRLKRLAAANTLSSIDLRILAQFQHLTELVIVRGSSTCPIQLGPRTLQFVLQSIATLEIVRVTGYHLSPLLMAPCTSTTSTETEGSRRPAMPLAHIDPPSLVNSPTAETQDRWLGDEHALNKPWACQRLRVLQARIRCETVSPEEHRLAFTQLGKLKQLEVLDLSKSSLLLAKSHGIEAMAGLDKLQRFGYLNCAFTPSKDGFQWMLRRSEAQWIALERIHLNVTDLSSYAQEMLTGWALEVDDGSGNGVNMHELVTNAKIEYND</sequence>
<name>A0A9P6Q020_9FUNG</name>
<evidence type="ECO:0000313" key="2">
    <source>
        <dbReference type="Proteomes" id="UP000807716"/>
    </source>
</evidence>
<dbReference type="SUPFAM" id="SSF52047">
    <property type="entry name" value="RNI-like"/>
    <property type="match status" value="1"/>
</dbReference>
<reference evidence="1" key="1">
    <citation type="journal article" date="2020" name="Fungal Divers.">
        <title>Resolving the Mortierellaceae phylogeny through synthesis of multi-gene phylogenetics and phylogenomics.</title>
        <authorList>
            <person name="Vandepol N."/>
            <person name="Liber J."/>
            <person name="Desiro A."/>
            <person name="Na H."/>
            <person name="Kennedy M."/>
            <person name="Barry K."/>
            <person name="Grigoriev I.V."/>
            <person name="Miller A.N."/>
            <person name="O'Donnell K."/>
            <person name="Stajich J.E."/>
            <person name="Bonito G."/>
        </authorList>
    </citation>
    <scope>NUCLEOTIDE SEQUENCE</scope>
    <source>
        <strain evidence="1">BC1065</strain>
    </source>
</reference>
<protein>
    <recommendedName>
        <fullName evidence="3">F-box domain-containing protein</fullName>
    </recommendedName>
</protein>
<dbReference type="AlphaFoldDB" id="A0A9P6Q020"/>
<dbReference type="EMBL" id="JAAAJB010000406">
    <property type="protein sequence ID" value="KAG0256539.1"/>
    <property type="molecule type" value="Genomic_DNA"/>
</dbReference>
<dbReference type="Proteomes" id="UP000807716">
    <property type="component" value="Unassembled WGS sequence"/>
</dbReference>
<proteinExistence type="predicted"/>